<dbReference type="Gene3D" id="3.40.50.450">
    <property type="match status" value="1"/>
</dbReference>
<dbReference type="Proteomes" id="UP001597062">
    <property type="component" value="Unassembled WGS sequence"/>
</dbReference>
<evidence type="ECO:0000313" key="5">
    <source>
        <dbReference type="Proteomes" id="UP001597062"/>
    </source>
</evidence>
<dbReference type="InterPro" id="IPR005269">
    <property type="entry name" value="LOG"/>
</dbReference>
<dbReference type="PANTHER" id="PTHR31223">
    <property type="entry name" value="LOG FAMILY PROTEIN YJL055W"/>
    <property type="match status" value="1"/>
</dbReference>
<keyword evidence="3" id="KW-0203">Cytokinin biosynthesis</keyword>
<comment type="caution">
    <text evidence="4">The sequence shown here is derived from an EMBL/GenBank/DDBJ whole genome shotgun (WGS) entry which is preliminary data.</text>
</comment>
<proteinExistence type="inferred from homology"/>
<dbReference type="EC" id="3.2.2.n1" evidence="3"/>
<reference evidence="5" key="1">
    <citation type="journal article" date="2019" name="Int. J. Syst. Evol. Microbiol.">
        <title>The Global Catalogue of Microorganisms (GCM) 10K type strain sequencing project: providing services to taxonomists for standard genome sequencing and annotation.</title>
        <authorList>
            <consortium name="The Broad Institute Genomics Platform"/>
            <consortium name="The Broad Institute Genome Sequencing Center for Infectious Disease"/>
            <person name="Wu L."/>
            <person name="Ma J."/>
        </authorList>
    </citation>
    <scope>NUCLEOTIDE SEQUENCE [LARGE SCALE GENOMIC DNA]</scope>
    <source>
        <strain evidence="5">CCUG 60527</strain>
    </source>
</reference>
<dbReference type="Pfam" id="PF03641">
    <property type="entry name" value="Lysine_decarbox"/>
    <property type="match status" value="1"/>
</dbReference>
<evidence type="ECO:0000313" key="4">
    <source>
        <dbReference type="EMBL" id="MFD0993541.1"/>
    </source>
</evidence>
<dbReference type="EMBL" id="JBHTJR010000048">
    <property type="protein sequence ID" value="MFD0993541.1"/>
    <property type="molecule type" value="Genomic_DNA"/>
</dbReference>
<evidence type="ECO:0000256" key="2">
    <source>
        <dbReference type="ARBA" id="ARBA00006763"/>
    </source>
</evidence>
<dbReference type="PANTHER" id="PTHR31223:SF70">
    <property type="entry name" value="LOG FAMILY PROTEIN YJL055W"/>
    <property type="match status" value="1"/>
</dbReference>
<keyword evidence="5" id="KW-1185">Reference proteome</keyword>
<sequence length="193" mass="21495">MKRITVFCGSSLGTDIIYENQAIMLGKVLTKHNIGLVYGGADVGLMGAIANSVLKNNGEVIGVLPHFLQQKEIAHNNLSHLYLVDTMHERKNKMNDLSDGVIAMPGGFGTLEEFFEMLTWAQLGLHQKPIGILNISGFYNELLNFIDTMVNKGFLKNVNRDMILVSDQPDVLIEKMKAYKAPNVSKWITKETN</sequence>
<accession>A0ABW3JTB0</accession>
<comment type="similarity">
    <text evidence="2 3">Belongs to the LOG family.</text>
</comment>
<organism evidence="4 5">
    <name type="scientific">Tenacibaculum geojense</name>
    <dbReference type="NCBI Taxonomy" id="915352"/>
    <lineage>
        <taxon>Bacteria</taxon>
        <taxon>Pseudomonadati</taxon>
        <taxon>Bacteroidota</taxon>
        <taxon>Flavobacteriia</taxon>
        <taxon>Flavobacteriales</taxon>
        <taxon>Flavobacteriaceae</taxon>
        <taxon>Tenacibaculum</taxon>
    </lineage>
</organism>
<dbReference type="RefSeq" id="WP_386107908.1">
    <property type="nucleotide sequence ID" value="NZ_JBHTJR010000048.1"/>
</dbReference>
<dbReference type="SUPFAM" id="SSF102405">
    <property type="entry name" value="MCP/YpsA-like"/>
    <property type="match status" value="1"/>
</dbReference>
<gene>
    <name evidence="4" type="ORF">ACFQ1U_10030</name>
</gene>
<evidence type="ECO:0000256" key="1">
    <source>
        <dbReference type="ARBA" id="ARBA00000274"/>
    </source>
</evidence>
<keyword evidence="3" id="KW-0378">Hydrolase</keyword>
<protein>
    <recommendedName>
        <fullName evidence="3">Cytokinin riboside 5'-monophosphate phosphoribohydrolase</fullName>
        <ecNumber evidence="3">3.2.2.n1</ecNumber>
    </recommendedName>
</protein>
<dbReference type="InterPro" id="IPR031100">
    <property type="entry name" value="LOG_fam"/>
</dbReference>
<dbReference type="NCBIfam" id="TIGR00730">
    <property type="entry name" value="Rossman fold protein, TIGR00730 family"/>
    <property type="match status" value="1"/>
</dbReference>
<evidence type="ECO:0000256" key="3">
    <source>
        <dbReference type="RuleBase" id="RU363015"/>
    </source>
</evidence>
<name>A0ABW3JTB0_9FLAO</name>
<comment type="catalytic activity">
    <reaction evidence="1">
        <text>AMP + H2O = D-ribose 5-phosphate + adenine</text>
        <dbReference type="Rhea" id="RHEA:20129"/>
        <dbReference type="ChEBI" id="CHEBI:15377"/>
        <dbReference type="ChEBI" id="CHEBI:16708"/>
        <dbReference type="ChEBI" id="CHEBI:78346"/>
        <dbReference type="ChEBI" id="CHEBI:456215"/>
        <dbReference type="EC" id="3.2.2.4"/>
    </reaction>
</comment>